<sequence length="582" mass="64771">MEVQKQTKQTKAPRPSYSTSRKRLGEILLSEGVIDLKDLWKALNEQRTTGERIGKILAHRGVDAQDIAKALSNQLDLPMYEGQEPVKDVSGILSSEYLSSRIVFPLSRDGRTIRVLMANPLDTDTISEMGFLFSSSIKPIVATPQQILQLIESTYFVPTEVQSVLDKYDPSQAFELLESLDEEDETQTQDIDKTLDDKPIVRMVNIILYWAVDTDATDIHIEAAEKETLVRYRIDGMLQTRHRFPKKIHQPLISRLKVMADMDIAVRRRPQDGAARIRIKGRKIDLRLSSLPSQYGEKMVLRLLGNSTKLLTLRELGMSPALDEQLRTCLHKPQGLILTTGPTGSGKSTTLYASLNEVISEEISVVTVEDPIEYEIPGANQVQVNAKAGITFANGLRAILRQDPNVIMVGEIRDMETAEIAFRASLTGHLVLSTLHANSSVSAVTRLVDMQIKPYLIASSSLAFLGQRLLRRNCQACIEEYEPPAESLERLGILAEKLAGIKHMHGAGCEKCHFSGYSGRIGTYEMLMISGEIQELIRQDATEQKILKAAKSAGMVTMEEYALEMVAMGITTVEEALRVVPP</sequence>
<organism evidence="7 8">
    <name type="scientific">Desulfatibacillum alkenivorans DSM 16219</name>
    <dbReference type="NCBI Taxonomy" id="1121393"/>
    <lineage>
        <taxon>Bacteria</taxon>
        <taxon>Pseudomonadati</taxon>
        <taxon>Thermodesulfobacteriota</taxon>
        <taxon>Desulfobacteria</taxon>
        <taxon>Desulfobacterales</taxon>
        <taxon>Desulfatibacillaceae</taxon>
        <taxon>Desulfatibacillum</taxon>
    </lineage>
</organism>
<evidence type="ECO:0000256" key="2">
    <source>
        <dbReference type="ARBA" id="ARBA00022741"/>
    </source>
</evidence>
<dbReference type="Gene3D" id="3.40.50.300">
    <property type="entry name" value="P-loop containing nucleotide triphosphate hydrolases"/>
    <property type="match status" value="1"/>
</dbReference>
<dbReference type="SUPFAM" id="SSF52540">
    <property type="entry name" value="P-loop containing nucleoside triphosphate hydrolases"/>
    <property type="match status" value="1"/>
</dbReference>
<gene>
    <name evidence="7" type="ORF">SAMN02745216_04520</name>
</gene>
<dbReference type="FunFam" id="3.40.50.300:FF:000398">
    <property type="entry name" value="Type IV pilus assembly ATPase PilB"/>
    <property type="match status" value="1"/>
</dbReference>
<dbReference type="GO" id="GO:0016887">
    <property type="term" value="F:ATP hydrolysis activity"/>
    <property type="evidence" value="ECO:0007669"/>
    <property type="project" value="TreeGrafter"/>
</dbReference>
<dbReference type="AlphaFoldDB" id="A0A1M6XDS5"/>
<feature type="domain" description="Type II secretion system protein GspE N-terminal" evidence="6">
    <location>
        <begin position="84"/>
        <end position="155"/>
    </location>
</feature>
<reference evidence="8" key="1">
    <citation type="submission" date="2016-11" db="EMBL/GenBank/DDBJ databases">
        <authorList>
            <person name="Varghese N."/>
            <person name="Submissions S."/>
        </authorList>
    </citation>
    <scope>NUCLEOTIDE SEQUENCE [LARGE SCALE GENOMIC DNA]</scope>
    <source>
        <strain evidence="8">DSM 16219</strain>
    </source>
</reference>
<dbReference type="GO" id="GO:0005886">
    <property type="term" value="C:plasma membrane"/>
    <property type="evidence" value="ECO:0007669"/>
    <property type="project" value="TreeGrafter"/>
</dbReference>
<feature type="compositionally biased region" description="Polar residues" evidence="4">
    <location>
        <begin position="1"/>
        <end position="10"/>
    </location>
</feature>
<evidence type="ECO:0000256" key="3">
    <source>
        <dbReference type="ARBA" id="ARBA00022840"/>
    </source>
</evidence>
<dbReference type="InterPro" id="IPR001482">
    <property type="entry name" value="T2SS/T4SS_dom"/>
</dbReference>
<dbReference type="PANTHER" id="PTHR30258">
    <property type="entry name" value="TYPE II SECRETION SYSTEM PROTEIN GSPE-RELATED"/>
    <property type="match status" value="1"/>
</dbReference>
<dbReference type="STRING" id="1121393.SAMN02745216_04520"/>
<dbReference type="OrthoDB" id="9805147at2"/>
<dbReference type="RefSeq" id="WP_073478511.1">
    <property type="nucleotide sequence ID" value="NZ_FQZU01000042.1"/>
</dbReference>
<dbReference type="InterPro" id="IPR027417">
    <property type="entry name" value="P-loop_NTPase"/>
</dbReference>
<dbReference type="Proteomes" id="UP000183994">
    <property type="component" value="Unassembled WGS sequence"/>
</dbReference>
<dbReference type="Gene3D" id="3.30.450.90">
    <property type="match status" value="1"/>
</dbReference>
<dbReference type="CDD" id="cd01129">
    <property type="entry name" value="PulE-GspE-like"/>
    <property type="match status" value="1"/>
</dbReference>
<dbReference type="GO" id="GO:0005524">
    <property type="term" value="F:ATP binding"/>
    <property type="evidence" value="ECO:0007669"/>
    <property type="project" value="UniProtKB-KW"/>
</dbReference>
<dbReference type="Gene3D" id="3.30.300.160">
    <property type="entry name" value="Type II secretion system, protein E, N-terminal domain"/>
    <property type="match status" value="1"/>
</dbReference>
<accession>A0A1M6XDS5</accession>
<keyword evidence="8" id="KW-1185">Reference proteome</keyword>
<evidence type="ECO:0000313" key="8">
    <source>
        <dbReference type="Proteomes" id="UP000183994"/>
    </source>
</evidence>
<evidence type="ECO:0000259" key="5">
    <source>
        <dbReference type="Pfam" id="PF00437"/>
    </source>
</evidence>
<keyword evidence="2" id="KW-0547">Nucleotide-binding</keyword>
<dbReference type="PANTHER" id="PTHR30258:SF2">
    <property type="entry name" value="COMG OPERON PROTEIN 1"/>
    <property type="match status" value="1"/>
</dbReference>
<dbReference type="InterPro" id="IPR037257">
    <property type="entry name" value="T2SS_E_N_sf"/>
</dbReference>
<dbReference type="InterPro" id="IPR007831">
    <property type="entry name" value="T2SS_GspE_N"/>
</dbReference>
<evidence type="ECO:0000313" key="7">
    <source>
        <dbReference type="EMBL" id="SHL04102.1"/>
    </source>
</evidence>
<evidence type="ECO:0000259" key="6">
    <source>
        <dbReference type="Pfam" id="PF05157"/>
    </source>
</evidence>
<dbReference type="EMBL" id="FQZU01000042">
    <property type="protein sequence ID" value="SHL04102.1"/>
    <property type="molecule type" value="Genomic_DNA"/>
</dbReference>
<keyword evidence="3" id="KW-0067">ATP-binding</keyword>
<feature type="domain" description="Bacterial type II secretion system protein E" evidence="5">
    <location>
        <begin position="195"/>
        <end position="578"/>
    </location>
</feature>
<name>A0A1M6XDS5_9BACT</name>
<evidence type="ECO:0000256" key="4">
    <source>
        <dbReference type="SAM" id="MobiDB-lite"/>
    </source>
</evidence>
<dbReference type="SUPFAM" id="SSF160246">
    <property type="entry name" value="EspE N-terminal domain-like"/>
    <property type="match status" value="1"/>
</dbReference>
<evidence type="ECO:0000256" key="1">
    <source>
        <dbReference type="ARBA" id="ARBA00006611"/>
    </source>
</evidence>
<dbReference type="Pfam" id="PF00437">
    <property type="entry name" value="T2SSE"/>
    <property type="match status" value="1"/>
</dbReference>
<dbReference type="Pfam" id="PF05157">
    <property type="entry name" value="MshEN"/>
    <property type="match status" value="1"/>
</dbReference>
<proteinExistence type="inferred from homology"/>
<comment type="similarity">
    <text evidence="1">Belongs to the GSP E family.</text>
</comment>
<feature type="region of interest" description="Disordered" evidence="4">
    <location>
        <begin position="1"/>
        <end position="20"/>
    </location>
</feature>
<protein>
    <submittedName>
        <fullName evidence="7">Type IV pilus assembly protein PilB</fullName>
    </submittedName>
</protein>